<proteinExistence type="predicted"/>
<protein>
    <submittedName>
        <fullName evidence="1">Uncharacterized protein</fullName>
    </submittedName>
</protein>
<dbReference type="EMBL" id="JASBWS010000002">
    <property type="protein sequence ID" value="KAJ9117312.1"/>
    <property type="molecule type" value="Genomic_DNA"/>
</dbReference>
<evidence type="ECO:0000313" key="1">
    <source>
        <dbReference type="EMBL" id="KAJ9117312.1"/>
    </source>
</evidence>
<reference evidence="1" key="1">
    <citation type="submission" date="2023-04" db="EMBL/GenBank/DDBJ databases">
        <title>Draft Genome sequencing of Naganishia species isolated from polar environments using Oxford Nanopore Technology.</title>
        <authorList>
            <person name="Leo P."/>
            <person name="Venkateswaran K."/>
        </authorList>
    </citation>
    <scope>NUCLEOTIDE SEQUENCE</scope>
    <source>
        <strain evidence="1">MNA-CCFEE 5262</strain>
    </source>
</reference>
<accession>A0ACC2X215</accession>
<keyword evidence="2" id="KW-1185">Reference proteome</keyword>
<dbReference type="Proteomes" id="UP001230649">
    <property type="component" value="Unassembled WGS sequence"/>
</dbReference>
<evidence type="ECO:0000313" key="2">
    <source>
        <dbReference type="Proteomes" id="UP001230649"/>
    </source>
</evidence>
<sequence>MGKPKHPQPPQTAYYPPQGQQQYYNPHPPNGYPQQYQYQPQQMGGQRPIIAEQKRDDGPGCCARQQPVFSHLNYFHTMKDNYGAPPPAAYQGPHQGYYQENGGYGQYPPQQGYPQQQGYPPQGGYPQQYGQQPGYGQQPYGMQPQMSESTRDGATMK</sequence>
<name>A0ACC2X215_9TREE</name>
<gene>
    <name evidence="1" type="ORF">QFC20_000459</name>
</gene>
<comment type="caution">
    <text evidence="1">The sequence shown here is derived from an EMBL/GenBank/DDBJ whole genome shotgun (WGS) entry which is preliminary data.</text>
</comment>
<organism evidence="1 2">
    <name type="scientific">Naganishia adeliensis</name>
    <dbReference type="NCBI Taxonomy" id="92952"/>
    <lineage>
        <taxon>Eukaryota</taxon>
        <taxon>Fungi</taxon>
        <taxon>Dikarya</taxon>
        <taxon>Basidiomycota</taxon>
        <taxon>Agaricomycotina</taxon>
        <taxon>Tremellomycetes</taxon>
        <taxon>Filobasidiales</taxon>
        <taxon>Filobasidiaceae</taxon>
        <taxon>Naganishia</taxon>
    </lineage>
</organism>